<dbReference type="Proteomes" id="UP001597010">
    <property type="component" value="Unassembled WGS sequence"/>
</dbReference>
<keyword evidence="8 17" id="KW-0812">Transmembrane</keyword>
<accession>A0ABW3AM89</accession>
<comment type="similarity">
    <text evidence="3">Belongs to the etk/wzc family.</text>
</comment>
<name>A0ABW3AM89_9SPHI</name>
<evidence type="ECO:0000256" key="12">
    <source>
        <dbReference type="ARBA" id="ARBA00022989"/>
    </source>
</evidence>
<keyword evidence="14" id="KW-0829">Tyrosine-protein kinase</keyword>
<feature type="transmembrane region" description="Helical" evidence="17">
    <location>
        <begin position="31"/>
        <end position="51"/>
    </location>
</feature>
<evidence type="ECO:0000313" key="21">
    <source>
        <dbReference type="Proteomes" id="UP001597010"/>
    </source>
</evidence>
<dbReference type="SUPFAM" id="SSF52540">
    <property type="entry name" value="P-loop containing nucleoside triphosphate hydrolases"/>
    <property type="match status" value="1"/>
</dbReference>
<evidence type="ECO:0000256" key="5">
    <source>
        <dbReference type="ARBA" id="ARBA00022475"/>
    </source>
</evidence>
<dbReference type="NCBIfam" id="TIGR01007">
    <property type="entry name" value="eps_fam"/>
    <property type="match status" value="1"/>
</dbReference>
<keyword evidence="11" id="KW-0067">ATP-binding</keyword>
<evidence type="ECO:0000256" key="10">
    <source>
        <dbReference type="ARBA" id="ARBA00022777"/>
    </source>
</evidence>
<evidence type="ECO:0000313" key="20">
    <source>
        <dbReference type="EMBL" id="MFD0791982.1"/>
    </source>
</evidence>
<dbReference type="InterPro" id="IPR003856">
    <property type="entry name" value="LPS_length_determ_N"/>
</dbReference>
<feature type="domain" description="Polysaccharide chain length determinant N-terminal" evidence="18">
    <location>
        <begin position="22"/>
        <end position="112"/>
    </location>
</feature>
<evidence type="ECO:0000256" key="8">
    <source>
        <dbReference type="ARBA" id="ARBA00022692"/>
    </source>
</evidence>
<keyword evidence="13 17" id="KW-0472">Membrane</keyword>
<evidence type="ECO:0000256" key="16">
    <source>
        <dbReference type="SAM" id="Coils"/>
    </source>
</evidence>
<keyword evidence="9" id="KW-0547">Nucleotide-binding</keyword>
<evidence type="ECO:0000256" key="13">
    <source>
        <dbReference type="ARBA" id="ARBA00023136"/>
    </source>
</evidence>
<dbReference type="PANTHER" id="PTHR32309">
    <property type="entry name" value="TYROSINE-PROTEIN KINASE"/>
    <property type="match status" value="1"/>
</dbReference>
<feature type="coiled-coil region" evidence="16">
    <location>
        <begin position="271"/>
        <end position="298"/>
    </location>
</feature>
<evidence type="ECO:0000256" key="15">
    <source>
        <dbReference type="ARBA" id="ARBA00051245"/>
    </source>
</evidence>
<keyword evidence="12 17" id="KW-1133">Transmembrane helix</keyword>
<protein>
    <recommendedName>
        <fullName evidence="4">non-specific protein-tyrosine kinase</fullName>
        <ecNumber evidence="4">2.7.10.2</ecNumber>
    </recommendedName>
</protein>
<dbReference type="EMBL" id="JBHTHZ010000001">
    <property type="protein sequence ID" value="MFD0791982.1"/>
    <property type="molecule type" value="Genomic_DNA"/>
</dbReference>
<evidence type="ECO:0000256" key="1">
    <source>
        <dbReference type="ARBA" id="ARBA00004429"/>
    </source>
</evidence>
<comment type="similarity">
    <text evidence="2">Belongs to the CpsD/CapB family.</text>
</comment>
<evidence type="ECO:0000256" key="4">
    <source>
        <dbReference type="ARBA" id="ARBA00011903"/>
    </source>
</evidence>
<dbReference type="Gene3D" id="3.40.50.300">
    <property type="entry name" value="P-loop containing nucleotide triphosphate hydrolases"/>
    <property type="match status" value="1"/>
</dbReference>
<evidence type="ECO:0000256" key="14">
    <source>
        <dbReference type="ARBA" id="ARBA00023137"/>
    </source>
</evidence>
<organism evidence="20 21">
    <name type="scientific">Mucilaginibacter litoreus</name>
    <dbReference type="NCBI Taxonomy" id="1048221"/>
    <lineage>
        <taxon>Bacteria</taxon>
        <taxon>Pseudomonadati</taxon>
        <taxon>Bacteroidota</taxon>
        <taxon>Sphingobacteriia</taxon>
        <taxon>Sphingobacteriales</taxon>
        <taxon>Sphingobacteriaceae</taxon>
        <taxon>Mucilaginibacter</taxon>
    </lineage>
</organism>
<feature type="domain" description="AAA" evidence="19">
    <location>
        <begin position="577"/>
        <end position="707"/>
    </location>
</feature>
<comment type="subcellular location">
    <subcellularLocation>
        <location evidence="1">Cell inner membrane</location>
        <topology evidence="1">Multi-pass membrane protein</topology>
    </subcellularLocation>
</comment>
<dbReference type="InterPro" id="IPR050445">
    <property type="entry name" value="Bact_polysacc_biosynth/exp"/>
</dbReference>
<dbReference type="EC" id="2.7.10.2" evidence="4"/>
<evidence type="ECO:0000256" key="11">
    <source>
        <dbReference type="ARBA" id="ARBA00022840"/>
    </source>
</evidence>
<gene>
    <name evidence="20" type="ORF">ACFQZX_00055</name>
</gene>
<evidence type="ECO:0000256" key="6">
    <source>
        <dbReference type="ARBA" id="ARBA00022519"/>
    </source>
</evidence>
<evidence type="ECO:0000256" key="7">
    <source>
        <dbReference type="ARBA" id="ARBA00022679"/>
    </source>
</evidence>
<evidence type="ECO:0000259" key="18">
    <source>
        <dbReference type="Pfam" id="PF02706"/>
    </source>
</evidence>
<dbReference type="InterPro" id="IPR025669">
    <property type="entry name" value="AAA_dom"/>
</dbReference>
<comment type="caution">
    <text evidence="20">The sequence shown here is derived from an EMBL/GenBank/DDBJ whole genome shotgun (WGS) entry which is preliminary data.</text>
</comment>
<evidence type="ECO:0000256" key="3">
    <source>
        <dbReference type="ARBA" id="ARBA00008883"/>
    </source>
</evidence>
<sequence length="785" mass="88969">MKNENIKNIYKESGGSNQTEYLKKLWNTYSYHWPLFLISIVICLIGAYFYVQNTIPEYQIQAKISINDSKKDQTETKAALEKLDILPTAKIIESEVAIIKSRALIRRVVNELDLWVNYQVPYHLTYKDIYDDVPLKFVANAPLNKLEKAWVMDLTVIDPGHFTLKSNKASTGIMPFNKPLINKLGHWQINASARVKDYIGKTIRIKVDDPEAVVTKYQKEIDVILDRNAPLIEMKMNDQVATRGVQVLNHLIGAYKYNNIDFKNRETARTLKFIDERLASLTHELSGAEKTVEDYKSSIGLTDISSQSQLYLNNIQSNDTKLNEVNIQLNVIREIEAFVNSSSHSAVPATIGIADPGLINLVDQLTNLELRMTRMLATTPQENPIFVPIVSQIASTKEAIKNKIRSIKSSLKATKSQLQSNNSNFESSIKSIPGQERQYISFKRQQGIKENLYVYLLQKREEIALSYASTLADARTVEDAYYYPPVMSLKFPVAIALLLGLVIPAGFISLRKAYNNRVLTRTEIEKSVSAPIICELLRSKNKSELVVQNNNHFAISEQIRLLRTNLLQASSDVNTGKVVLFASSKSGEGKSFVASNIGMSLAASGKRTILIELDLRKPKISRIFNLSNSKPGITEYLNGTASADEIVQPSGVHPNLFMIGCGTIPDNPSELLESERMSYLINKLKYEYDNILIDSPPMRLVSDTTILAPLCDISLYIIRHNYTNKTELDYIEEVYQSNKLKNMHVVFNSVEMDERFGYYMDWDYYADKKSKETKQSVFTDFAARF</sequence>
<keyword evidence="7" id="KW-0808">Transferase</keyword>
<keyword evidence="10" id="KW-0418">Kinase</keyword>
<evidence type="ECO:0000256" key="17">
    <source>
        <dbReference type="SAM" id="Phobius"/>
    </source>
</evidence>
<reference evidence="21" key="1">
    <citation type="journal article" date="2019" name="Int. J. Syst. Evol. Microbiol.">
        <title>The Global Catalogue of Microorganisms (GCM) 10K type strain sequencing project: providing services to taxonomists for standard genome sequencing and annotation.</title>
        <authorList>
            <consortium name="The Broad Institute Genomics Platform"/>
            <consortium name="The Broad Institute Genome Sequencing Center for Infectious Disease"/>
            <person name="Wu L."/>
            <person name="Ma J."/>
        </authorList>
    </citation>
    <scope>NUCLEOTIDE SEQUENCE [LARGE SCALE GENOMIC DNA]</scope>
    <source>
        <strain evidence="21">CCUG 61484</strain>
    </source>
</reference>
<dbReference type="InterPro" id="IPR005702">
    <property type="entry name" value="Wzc-like_C"/>
</dbReference>
<dbReference type="Pfam" id="PF13614">
    <property type="entry name" value="AAA_31"/>
    <property type="match status" value="1"/>
</dbReference>
<keyword evidence="5" id="KW-1003">Cell membrane</keyword>
<dbReference type="Pfam" id="PF02706">
    <property type="entry name" value="Wzz"/>
    <property type="match status" value="1"/>
</dbReference>
<dbReference type="CDD" id="cd05387">
    <property type="entry name" value="BY-kinase"/>
    <property type="match status" value="1"/>
</dbReference>
<keyword evidence="16" id="KW-0175">Coiled coil</keyword>
<keyword evidence="21" id="KW-1185">Reference proteome</keyword>
<comment type="catalytic activity">
    <reaction evidence="15">
        <text>L-tyrosyl-[protein] + ATP = O-phospho-L-tyrosyl-[protein] + ADP + H(+)</text>
        <dbReference type="Rhea" id="RHEA:10596"/>
        <dbReference type="Rhea" id="RHEA-COMP:10136"/>
        <dbReference type="Rhea" id="RHEA-COMP:20101"/>
        <dbReference type="ChEBI" id="CHEBI:15378"/>
        <dbReference type="ChEBI" id="CHEBI:30616"/>
        <dbReference type="ChEBI" id="CHEBI:46858"/>
        <dbReference type="ChEBI" id="CHEBI:61978"/>
        <dbReference type="ChEBI" id="CHEBI:456216"/>
        <dbReference type="EC" id="2.7.10.2"/>
    </reaction>
</comment>
<keyword evidence="6" id="KW-0997">Cell inner membrane</keyword>
<dbReference type="PANTHER" id="PTHR32309:SF13">
    <property type="entry name" value="FERRIC ENTEROBACTIN TRANSPORT PROTEIN FEPE"/>
    <property type="match status" value="1"/>
</dbReference>
<dbReference type="RefSeq" id="WP_377110685.1">
    <property type="nucleotide sequence ID" value="NZ_JBHTHZ010000001.1"/>
</dbReference>
<evidence type="ECO:0000256" key="9">
    <source>
        <dbReference type="ARBA" id="ARBA00022741"/>
    </source>
</evidence>
<evidence type="ECO:0000259" key="19">
    <source>
        <dbReference type="Pfam" id="PF13614"/>
    </source>
</evidence>
<dbReference type="InterPro" id="IPR027417">
    <property type="entry name" value="P-loop_NTPase"/>
</dbReference>
<feature type="transmembrane region" description="Helical" evidence="17">
    <location>
        <begin position="491"/>
        <end position="510"/>
    </location>
</feature>
<proteinExistence type="inferred from homology"/>
<evidence type="ECO:0000256" key="2">
    <source>
        <dbReference type="ARBA" id="ARBA00007316"/>
    </source>
</evidence>